<evidence type="ECO:0000256" key="14">
    <source>
        <dbReference type="ARBA" id="ARBA00022989"/>
    </source>
</evidence>
<sequence length="1589" mass="174525">MSNDVAGATFMAAATSAPELFVNVIGTFITEGDIGVGTIVGSAVFNILAVAACCGIGAGMVVPLDWWPLTRDCLAYGITVAILICIIHDERVEWYEALILVLLYIVYIAVMYYDKSFQKCAREAIEARAPLRIGHFQQNGNLKNVAHADAAAAELTSASAVVDVEMQIKPSGDLRPAASTTATTIVVEAGPTGPAIQETPMVNAREAREANGTLDADEAPERPPPPPSPVTPPAQDLDRSEESKQNGGSNGTAPAANGSDTSSDTVKERSAENGHGGGGPSADAVVRALESGSAMEEPNCPGGNEDTNAAGENGNGDNGGDDDDDEEFRLLSYPLGKSAFTQFYWIITWPIHLLFMFTIPNCEKPRFRNWFPLTFTMCIVWIGSLSYVVAWMITIIGDTLKIPDSVMGITFLAAGTSVPEAVSSVIVAKQGHGSMGISNSIGSNTFDILLCLGLPWFIKAAFSPIKPGHHWVGINSAGLEYSAISLLSTLLMLYIAFSLNKFKLDRRVGNACLIMYAVFLILASLIELNVFFRVNLPTLTREMVKPGTKTANDQSSSFGIRNRKVRIAFVLRVLFVLCLGSLHVVNLALGPALDADPHGSVRQPLSRVGAGRHLLAIPQSEVELLDLLNQTVPPEVVYGTTAALEGGGGGDNVTESDPHERNCTPAAIFEFPSDGFTREDRRHGWILVHVVVACYCFWLLAIVCDDYFVPAIELMCKKLQVKEDVAGATFMAAASSSPELFINCVGTFVTKGDLGVGAVVGSAVFNILAVPAVCGLLGGQVVQLRWWPVTRDSMMYGMAVIGLITVLYDDRVMWYEATVLVSAYVLYIAAMYCNDPINRFMSKTFRRKSYVRPYTEVTEISPLLSNGANGKAGEANKNGSNAQHACDSDASDDSFEDYELATSPWNHRDDNLMAFICRWPITFILWVTIPDCRRYPRLRLVTFFACIFWIGITSYFVAFLITVVGDTIDIPDSVMGLTFLAAGTSVPEAVSSIIVTNQGHGEMGISNSIGSNTFDILLCLGLPWLIKALAFPAVPGERWVSLNSSGLTYSAISLLSTLCGLYMAFWCNRFKLDWKVGLTCLSIIELEKLTWHWYPWRRINYEVLPDGRNVEKECEENSALDDLPDDIFTQEQRLQGAIVLHFVGAIYFFTVVAYVCSEYFLPSVECICEDLHLTQDVAAATFMAIASTMPEFFTNTISTFIADSDMGLGTVMGSLLFNTLGVAGLAGLATKAPVQLDWWPMTRDSIVFSAHVALLIGFGWDGRIYWYEAMIFFILFFVYFVLMFQNKRLMKIAKKYIEVKWNMCARVIRNIEEDERIANEAQMQQNIATIPNLARKTLEKPAFRPSTASILSEQMAETRMKMGELQIPSRHVVEDPGDYEEMTLWKISSETWYRAVWWWYSWPLRFVTNYTIPNLTKYRRWYPLTFIMCIIYLAGCAFMTFWLLSIIGYTFDIPESVMGLTFLAFGGCMPEAVSAVLVIRSGSGAMGVSNAMGANSLAILFSLGLPWFIRTLSDGGSGTNAYLVIASYGLQYSIIALLGAVFFLYLVIYVAMFKLRKTVGLVLFIGYGFIVAFMILNELDVIIPSGDKC</sequence>
<dbReference type="GO" id="GO:0005262">
    <property type="term" value="F:calcium channel activity"/>
    <property type="evidence" value="ECO:0007669"/>
    <property type="project" value="TreeGrafter"/>
</dbReference>
<accession>A0A182FV54</accession>
<keyword evidence="10" id="KW-0732">Signal</keyword>
<feature type="transmembrane region" description="Helical" evidence="26">
    <location>
        <begin position="342"/>
        <end position="359"/>
    </location>
</feature>
<keyword evidence="19" id="KW-0739">Sodium transport</keyword>
<evidence type="ECO:0000256" key="7">
    <source>
        <dbReference type="ARBA" id="ARBA00022568"/>
    </source>
</evidence>
<keyword evidence="18 26" id="KW-0472">Membrane</keyword>
<feature type="transmembrane region" description="Helical" evidence="26">
    <location>
        <begin position="1046"/>
        <end position="1065"/>
    </location>
</feature>
<keyword evidence="7" id="KW-0109">Calcium transport</keyword>
<protein>
    <recommendedName>
        <fullName evidence="22">Sodium/potassium/calcium exchanger 5</fullName>
    </recommendedName>
    <alternativeName>
        <fullName evidence="23">Na(+)/K(+)/Ca(2+)-exchange protein 5</fullName>
    </alternativeName>
    <alternativeName>
        <fullName evidence="24">Solute carrier family 24 member 5</fullName>
    </alternativeName>
</protein>
<comment type="similarity">
    <text evidence="3">Belongs to the Ca(2+):cation antiporter (CaCA) (TC 2.A.19) family. SLC24A subfamily.</text>
</comment>
<dbReference type="VEuPathDB" id="VectorBase:AALB010440"/>
<keyword evidence="15" id="KW-0333">Golgi apparatus</keyword>
<dbReference type="InterPro" id="IPR004837">
    <property type="entry name" value="NaCa_Exmemb"/>
</dbReference>
<feature type="compositionally biased region" description="Pro residues" evidence="25">
    <location>
        <begin position="222"/>
        <end position="232"/>
    </location>
</feature>
<dbReference type="InterPro" id="IPR044880">
    <property type="entry name" value="NCX_ion-bd_dom_sf"/>
</dbReference>
<evidence type="ECO:0000313" key="29">
    <source>
        <dbReference type="Proteomes" id="UP000069272"/>
    </source>
</evidence>
<evidence type="ECO:0000256" key="13">
    <source>
        <dbReference type="ARBA" id="ARBA00022958"/>
    </source>
</evidence>
<feature type="transmembrane region" description="Helical" evidence="26">
    <location>
        <begin position="940"/>
        <end position="962"/>
    </location>
</feature>
<feature type="transmembrane region" description="Helical" evidence="26">
    <location>
        <begin position="94"/>
        <end position="113"/>
    </location>
</feature>
<reference evidence="28 29" key="1">
    <citation type="journal article" date="2017" name="G3 (Bethesda)">
        <title>The Physical Genome Mapping of Anopheles albimanus Corrected Scaffold Misassemblies and Identified Interarm Rearrangements in Genus Anopheles.</title>
        <authorList>
            <person name="Artemov G.N."/>
            <person name="Peery A.N."/>
            <person name="Jiang X."/>
            <person name="Tu Z."/>
            <person name="Stegniy V.N."/>
            <person name="Sharakhova M.V."/>
            <person name="Sharakhov I.V."/>
        </authorList>
    </citation>
    <scope>NUCLEOTIDE SEQUENCE [LARGE SCALE GENOMIC DNA]</scope>
    <source>
        <strain evidence="28 29">ALBI9_A</strain>
    </source>
</reference>
<feature type="transmembrane region" description="Helical" evidence="26">
    <location>
        <begin position="405"/>
        <end position="428"/>
    </location>
</feature>
<dbReference type="GO" id="GO:0005794">
    <property type="term" value="C:Golgi apparatus"/>
    <property type="evidence" value="ECO:0007669"/>
    <property type="project" value="UniProtKB-SubCell"/>
</dbReference>
<keyword evidence="4" id="KW-0813">Transport</keyword>
<keyword evidence="9 26" id="KW-0812">Transmembrane</keyword>
<dbReference type="Proteomes" id="UP000069272">
    <property type="component" value="Chromosome 3R"/>
</dbReference>
<feature type="transmembrane region" description="Helical" evidence="26">
    <location>
        <begin position="6"/>
        <end position="29"/>
    </location>
</feature>
<dbReference type="FunFam" id="1.20.1420.30:FF:000009">
    <property type="entry name" value="sodium/potassium/calcium exchanger 5 isoform X2"/>
    <property type="match status" value="3"/>
</dbReference>
<dbReference type="VEuPathDB" id="VectorBase:AALB20_030443"/>
<evidence type="ECO:0000256" key="3">
    <source>
        <dbReference type="ARBA" id="ARBA00005364"/>
    </source>
</evidence>
<dbReference type="VEuPathDB" id="VectorBase:AALB017730"/>
<evidence type="ECO:0000256" key="4">
    <source>
        <dbReference type="ARBA" id="ARBA00022448"/>
    </source>
</evidence>
<feature type="transmembrane region" description="Helical" evidence="26">
    <location>
        <begin position="1424"/>
        <end position="1451"/>
    </location>
</feature>
<feature type="transmembrane region" description="Helical" evidence="26">
    <location>
        <begin position="1491"/>
        <end position="1509"/>
    </location>
</feature>
<feature type="transmembrane region" description="Helical" evidence="26">
    <location>
        <begin position="1264"/>
        <end position="1284"/>
    </location>
</feature>
<evidence type="ECO:0000256" key="17">
    <source>
        <dbReference type="ARBA" id="ARBA00023065"/>
    </source>
</evidence>
<feature type="transmembrane region" description="Helical" evidence="26">
    <location>
        <begin position="1529"/>
        <end position="1551"/>
    </location>
</feature>
<feature type="region of interest" description="Disordered" evidence="25">
    <location>
        <begin position="214"/>
        <end position="325"/>
    </location>
</feature>
<dbReference type="FunFam" id="1.20.1420.30:FF:000015">
    <property type="entry name" value="sodium/potassium/calcium exchanger 5 isoform X2"/>
    <property type="match status" value="2"/>
</dbReference>
<feature type="transmembrane region" description="Helical" evidence="26">
    <location>
        <begin position="1016"/>
        <end position="1034"/>
    </location>
</feature>
<comment type="catalytic activity">
    <reaction evidence="20">
        <text>Ca(2+)(out) + K(+)(out) + 4 Na(+)(in) = Ca(2+)(in) + K(+)(in) + 4 Na(+)(out)</text>
        <dbReference type="Rhea" id="RHEA:69967"/>
        <dbReference type="ChEBI" id="CHEBI:29101"/>
        <dbReference type="ChEBI" id="CHEBI:29103"/>
        <dbReference type="ChEBI" id="CHEBI:29108"/>
    </reaction>
</comment>
<comment type="subcellular location">
    <subcellularLocation>
        <location evidence="1">Golgi apparatus</location>
        <location evidence="1">trans-Golgi network membrane</location>
        <topology evidence="1">Multi-pass membrane protein</topology>
    </subcellularLocation>
    <subcellularLocation>
        <location evidence="2">Melanosome</location>
    </subcellularLocation>
</comment>
<evidence type="ECO:0000256" key="16">
    <source>
        <dbReference type="ARBA" id="ARBA00023053"/>
    </source>
</evidence>
<keyword evidence="17" id="KW-0406">Ion transport</keyword>
<keyword evidence="29" id="KW-1185">Reference proteome</keyword>
<evidence type="ECO:0000256" key="20">
    <source>
        <dbReference type="ARBA" id="ARBA00033627"/>
    </source>
</evidence>
<feature type="transmembrane region" description="Helical" evidence="26">
    <location>
        <begin position="371"/>
        <end position="393"/>
    </location>
</feature>
<dbReference type="Pfam" id="PF01699">
    <property type="entry name" value="Na_Ca_ex"/>
    <property type="match status" value="6"/>
</dbReference>
<evidence type="ECO:0000256" key="15">
    <source>
        <dbReference type="ARBA" id="ARBA00023034"/>
    </source>
</evidence>
<feature type="domain" description="Sodium/calcium exchanger membrane region" evidence="27">
    <location>
        <begin position="940"/>
        <end position="1082"/>
    </location>
</feature>
<evidence type="ECO:0000256" key="12">
    <source>
        <dbReference type="ARBA" id="ARBA00022847"/>
    </source>
</evidence>
<dbReference type="GO" id="GO:0005886">
    <property type="term" value="C:plasma membrane"/>
    <property type="evidence" value="ECO:0007669"/>
    <property type="project" value="TreeGrafter"/>
</dbReference>
<dbReference type="Gene3D" id="1.20.1420.30">
    <property type="entry name" value="NCX, central ion-binding region"/>
    <property type="match status" value="6"/>
</dbReference>
<evidence type="ECO:0000256" key="5">
    <source>
        <dbReference type="ARBA" id="ARBA00022449"/>
    </source>
</evidence>
<evidence type="ECO:0000313" key="28">
    <source>
        <dbReference type="EnsemblMetazoa" id="AALB010439-PA"/>
    </source>
</evidence>
<dbReference type="GO" id="GO:0006874">
    <property type="term" value="P:intracellular calcium ion homeostasis"/>
    <property type="evidence" value="ECO:0007669"/>
    <property type="project" value="TreeGrafter"/>
</dbReference>
<organism evidence="28 29">
    <name type="scientific">Anopheles albimanus</name>
    <name type="common">New world malaria mosquito</name>
    <dbReference type="NCBI Taxonomy" id="7167"/>
    <lineage>
        <taxon>Eukaryota</taxon>
        <taxon>Metazoa</taxon>
        <taxon>Ecdysozoa</taxon>
        <taxon>Arthropoda</taxon>
        <taxon>Hexapoda</taxon>
        <taxon>Insecta</taxon>
        <taxon>Pterygota</taxon>
        <taxon>Neoptera</taxon>
        <taxon>Endopterygota</taxon>
        <taxon>Diptera</taxon>
        <taxon>Nematocera</taxon>
        <taxon>Culicoidea</taxon>
        <taxon>Culicidae</taxon>
        <taxon>Anophelinae</taxon>
        <taxon>Anopheles</taxon>
    </lineage>
</organism>
<reference evidence="28" key="2">
    <citation type="submission" date="2022-08" db="UniProtKB">
        <authorList>
            <consortium name="EnsemblMetazoa"/>
        </authorList>
    </citation>
    <scope>IDENTIFICATION</scope>
    <source>
        <strain evidence="28">STECLA/ALBI9_A</strain>
    </source>
</reference>
<evidence type="ECO:0000256" key="2">
    <source>
        <dbReference type="ARBA" id="ARBA00004223"/>
    </source>
</evidence>
<evidence type="ECO:0000256" key="21">
    <source>
        <dbReference type="ARBA" id="ARBA00058187"/>
    </source>
</evidence>
<keyword evidence="5" id="KW-0050">Antiport</keyword>
<feature type="transmembrane region" description="Helical" evidence="26">
    <location>
        <begin position="685"/>
        <end position="703"/>
    </location>
</feature>
<feature type="transmembrane region" description="Helical" evidence="26">
    <location>
        <begin position="974"/>
        <end position="995"/>
    </location>
</feature>
<evidence type="ECO:0000256" key="26">
    <source>
        <dbReference type="SAM" id="Phobius"/>
    </source>
</evidence>
<dbReference type="PANTHER" id="PTHR10846">
    <property type="entry name" value="SODIUM/POTASSIUM/CALCIUM EXCHANGER"/>
    <property type="match status" value="1"/>
</dbReference>
<dbReference type="EnsemblMetazoa" id="AALB010439-RA">
    <property type="protein sequence ID" value="AALB010439-PA"/>
    <property type="gene ID" value="AALB010439"/>
</dbReference>
<proteinExistence type="inferred from homology"/>
<keyword evidence="16" id="KW-0915">Sodium</keyword>
<keyword evidence="12" id="KW-0769">Symport</keyword>
<evidence type="ECO:0000256" key="1">
    <source>
        <dbReference type="ARBA" id="ARBA00004166"/>
    </source>
</evidence>
<evidence type="ECO:0000256" key="10">
    <source>
        <dbReference type="ARBA" id="ARBA00022729"/>
    </source>
</evidence>
<dbReference type="VEuPathDB" id="VectorBase:AALB20_026090"/>
<feature type="domain" description="Sodium/calcium exchanger membrane region" evidence="27">
    <location>
        <begin position="372"/>
        <end position="523"/>
    </location>
</feature>
<feature type="transmembrane region" description="Helical" evidence="26">
    <location>
        <begin position="66"/>
        <end position="87"/>
    </location>
</feature>
<dbReference type="VEuPathDB" id="VectorBase:AALB017731"/>
<feature type="transmembrane region" description="Helical" evidence="26">
    <location>
        <begin position="814"/>
        <end position="833"/>
    </location>
</feature>
<feature type="domain" description="Sodium/calcium exchanger membrane region" evidence="27">
    <location>
        <begin position="1422"/>
        <end position="1575"/>
    </location>
</feature>
<keyword evidence="14 26" id="KW-1133">Transmembrane helix</keyword>
<name>A0A182FV54_ANOAL</name>
<evidence type="ECO:0000256" key="23">
    <source>
        <dbReference type="ARBA" id="ARBA00081356"/>
    </source>
</evidence>
<evidence type="ECO:0000256" key="18">
    <source>
        <dbReference type="ARBA" id="ARBA00023136"/>
    </source>
</evidence>
<feature type="transmembrane region" description="Helical" evidence="26">
    <location>
        <begin position="789"/>
        <end position="808"/>
    </location>
</feature>
<dbReference type="VEuPathDB" id="VectorBase:AALB20_028125"/>
<dbReference type="InterPro" id="IPR004481">
    <property type="entry name" value="K/Na/Ca-exchanger"/>
</dbReference>
<feature type="transmembrane region" description="Helical" evidence="26">
    <location>
        <begin position="756"/>
        <end position="777"/>
    </location>
</feature>
<evidence type="ECO:0000256" key="9">
    <source>
        <dbReference type="ARBA" id="ARBA00022692"/>
    </source>
</evidence>
<dbReference type="NCBIfam" id="TIGR00367">
    <property type="entry name" value="calcium/sodium antiporter"/>
    <property type="match status" value="2"/>
</dbReference>
<feature type="domain" description="Sodium/calcium exchanger membrane region" evidence="27">
    <location>
        <begin position="2"/>
        <end position="112"/>
    </location>
</feature>
<dbReference type="PANTHER" id="PTHR10846:SF70">
    <property type="entry name" value="ZYDECO, ISOFORM F"/>
    <property type="match status" value="1"/>
</dbReference>
<dbReference type="GO" id="GO:0015293">
    <property type="term" value="F:symporter activity"/>
    <property type="evidence" value="ECO:0007669"/>
    <property type="project" value="UniProtKB-KW"/>
</dbReference>
<evidence type="ECO:0000256" key="25">
    <source>
        <dbReference type="SAM" id="MobiDB-lite"/>
    </source>
</evidence>
<feature type="transmembrane region" description="Helical" evidence="26">
    <location>
        <begin position="1137"/>
        <end position="1155"/>
    </location>
</feature>
<feature type="domain" description="Sodium/calcium exchanger membrane region" evidence="27">
    <location>
        <begin position="1143"/>
        <end position="1284"/>
    </location>
</feature>
<keyword evidence="13" id="KW-0630">Potassium</keyword>
<evidence type="ECO:0000256" key="6">
    <source>
        <dbReference type="ARBA" id="ARBA00022538"/>
    </source>
</evidence>
<feature type="domain" description="Sodium/calcium exchanger membrane region" evidence="27">
    <location>
        <begin position="691"/>
        <end position="832"/>
    </location>
</feature>
<evidence type="ECO:0000256" key="8">
    <source>
        <dbReference type="ARBA" id="ARBA00022606"/>
    </source>
</evidence>
<feature type="transmembrane region" description="Helical" evidence="26">
    <location>
        <begin position="36"/>
        <end position="60"/>
    </location>
</feature>
<dbReference type="STRING" id="7167.A0A182FV54"/>
<comment type="function">
    <text evidence="21">Calcium, potassium:sodium antiporter that transports 1 Ca(2+) and 1 K(+) to the melanosome in exchange for 4 cytoplasmic Na(+). Involved in pigmentation, possibly by participating in ion transport in melanosomes. Predominant sodium-calcium exchanger in melanocytes.</text>
</comment>
<evidence type="ECO:0000256" key="19">
    <source>
        <dbReference type="ARBA" id="ARBA00023201"/>
    </source>
</evidence>
<evidence type="ECO:0000259" key="27">
    <source>
        <dbReference type="Pfam" id="PF01699"/>
    </source>
</evidence>
<evidence type="ECO:0000256" key="24">
    <source>
        <dbReference type="ARBA" id="ARBA00082809"/>
    </source>
</evidence>
<feature type="compositionally biased region" description="Low complexity" evidence="25">
    <location>
        <begin position="302"/>
        <end position="312"/>
    </location>
</feature>
<feature type="transmembrane region" description="Helical" evidence="26">
    <location>
        <begin position="440"/>
        <end position="458"/>
    </location>
</feature>
<evidence type="ECO:0000256" key="11">
    <source>
        <dbReference type="ARBA" id="ARBA00022837"/>
    </source>
</evidence>
<feature type="transmembrane region" description="Helical" evidence="26">
    <location>
        <begin position="1208"/>
        <end position="1229"/>
    </location>
</feature>
<evidence type="ECO:0000256" key="22">
    <source>
        <dbReference type="ARBA" id="ARBA00069887"/>
    </source>
</evidence>
<keyword evidence="8" id="KW-0716">Sensory transduction</keyword>
<feature type="transmembrane region" description="Helical" evidence="26">
    <location>
        <begin position="511"/>
        <end position="532"/>
    </location>
</feature>
<feature type="transmembrane region" description="Helical" evidence="26">
    <location>
        <begin position="1558"/>
        <end position="1576"/>
    </location>
</feature>
<feature type="transmembrane region" description="Helical" evidence="26">
    <location>
        <begin position="478"/>
        <end position="499"/>
    </location>
</feature>
<feature type="transmembrane region" description="Helical" evidence="26">
    <location>
        <begin position="1457"/>
        <end position="1479"/>
    </location>
</feature>
<feature type="transmembrane region" description="Helical" evidence="26">
    <location>
        <begin position="567"/>
        <end position="589"/>
    </location>
</feature>
<dbReference type="GO" id="GO:0008273">
    <property type="term" value="F:calcium, potassium:sodium antiporter activity"/>
    <property type="evidence" value="ECO:0007669"/>
    <property type="project" value="TreeGrafter"/>
</dbReference>
<keyword evidence="11" id="KW-0106">Calcium</keyword>
<keyword evidence="6" id="KW-0633">Potassium transport</keyword>